<sequence length="144" mass="16692">MQVYRSTVKIDEGDIQLYVASNQHELTFLLGLGSIALPLFFNNLTELLNHQTSYVEVDGWDYLTFYTFSRHGDQVVIKEKHDKYAFNIFAFCEAVDAAFKKCFRKMRLEGLLPVPVEDSEFHPLAKPTMDAYQRFTSAVNKKRI</sequence>
<name>A0A235F999_9BACL</name>
<reference evidence="1 2" key="1">
    <citation type="submission" date="2017-07" db="EMBL/GenBank/DDBJ databases">
        <title>Fictibacillus sp. nov. GDSW-R2A3 Genome sequencing and assembly.</title>
        <authorList>
            <person name="Mayilraj S."/>
        </authorList>
    </citation>
    <scope>NUCLEOTIDE SEQUENCE [LARGE SCALE GENOMIC DNA]</scope>
    <source>
        <strain evidence="1 2">GDSW-R2A3</strain>
    </source>
</reference>
<accession>A0A235F999</accession>
<dbReference type="RefSeq" id="WP_094252944.1">
    <property type="nucleotide sequence ID" value="NZ_JBHLXL010000001.1"/>
</dbReference>
<keyword evidence="2" id="KW-1185">Reference proteome</keyword>
<protein>
    <submittedName>
        <fullName evidence="1">Uncharacterized protein</fullName>
    </submittedName>
</protein>
<dbReference type="Proteomes" id="UP000215059">
    <property type="component" value="Unassembled WGS sequence"/>
</dbReference>
<evidence type="ECO:0000313" key="2">
    <source>
        <dbReference type="Proteomes" id="UP000215059"/>
    </source>
</evidence>
<dbReference type="AlphaFoldDB" id="A0A235F999"/>
<organism evidence="1 2">
    <name type="scientific">Fictibacillus aquaticus</name>
    <dbReference type="NCBI Taxonomy" id="2021314"/>
    <lineage>
        <taxon>Bacteria</taxon>
        <taxon>Bacillati</taxon>
        <taxon>Bacillota</taxon>
        <taxon>Bacilli</taxon>
        <taxon>Bacillales</taxon>
        <taxon>Fictibacillaceae</taxon>
        <taxon>Fictibacillus</taxon>
    </lineage>
</organism>
<dbReference type="EMBL" id="NOII01000003">
    <property type="protein sequence ID" value="OYD57593.1"/>
    <property type="molecule type" value="Genomic_DNA"/>
</dbReference>
<comment type="caution">
    <text evidence="1">The sequence shown here is derived from an EMBL/GenBank/DDBJ whole genome shotgun (WGS) entry which is preliminary data.</text>
</comment>
<evidence type="ECO:0000313" key="1">
    <source>
        <dbReference type="EMBL" id="OYD57593.1"/>
    </source>
</evidence>
<gene>
    <name evidence="1" type="ORF">CGZ90_13070</name>
</gene>
<proteinExistence type="predicted"/>